<evidence type="ECO:0000256" key="7">
    <source>
        <dbReference type="ARBA" id="ARBA00022989"/>
    </source>
</evidence>
<dbReference type="GO" id="GO:0006506">
    <property type="term" value="P:GPI anchor biosynthetic process"/>
    <property type="evidence" value="ECO:0007669"/>
    <property type="project" value="UniProtKB-UniPathway"/>
</dbReference>
<name>A0A250XAD7_9CHLO</name>
<protein>
    <recommendedName>
        <fullName evidence="13">GPI transamidase subunit PIG-U</fullName>
    </recommendedName>
</protein>
<evidence type="ECO:0000313" key="12">
    <source>
        <dbReference type="Proteomes" id="UP000232323"/>
    </source>
</evidence>
<evidence type="ECO:0000256" key="10">
    <source>
        <dbReference type="SAM" id="SignalP"/>
    </source>
</evidence>
<accession>A0A250XAD7</accession>
<gene>
    <name evidence="11" type="ORF">CEUSTIGMA_g7299.t1</name>
</gene>
<comment type="caution">
    <text evidence="11">The sequence shown here is derived from an EMBL/GenBank/DDBJ whole genome shotgun (WGS) entry which is preliminary data.</text>
</comment>
<comment type="subcellular location">
    <subcellularLocation>
        <location evidence="1">Endoplasmic reticulum membrane</location>
        <topology evidence="1">Multi-pass membrane protein</topology>
    </subcellularLocation>
</comment>
<dbReference type="AlphaFoldDB" id="A0A250XAD7"/>
<keyword evidence="5 9" id="KW-0812">Transmembrane</keyword>
<evidence type="ECO:0000313" key="11">
    <source>
        <dbReference type="EMBL" id="GAX79859.1"/>
    </source>
</evidence>
<proteinExistence type="inferred from homology"/>
<dbReference type="UniPathway" id="UPA00196"/>
<dbReference type="Proteomes" id="UP000232323">
    <property type="component" value="Unassembled WGS sequence"/>
</dbReference>
<evidence type="ECO:0000256" key="6">
    <source>
        <dbReference type="ARBA" id="ARBA00022824"/>
    </source>
</evidence>
<evidence type="ECO:0000256" key="4">
    <source>
        <dbReference type="ARBA" id="ARBA00022502"/>
    </source>
</evidence>
<feature type="transmembrane region" description="Helical" evidence="9">
    <location>
        <begin position="418"/>
        <end position="441"/>
    </location>
</feature>
<dbReference type="GO" id="GO:0016255">
    <property type="term" value="P:attachment of GPI anchor to protein"/>
    <property type="evidence" value="ECO:0007669"/>
    <property type="project" value="InterPro"/>
</dbReference>
<evidence type="ECO:0008006" key="13">
    <source>
        <dbReference type="Google" id="ProtNLM"/>
    </source>
</evidence>
<dbReference type="GO" id="GO:0042765">
    <property type="term" value="C:GPI-anchor transamidase complex"/>
    <property type="evidence" value="ECO:0007669"/>
    <property type="project" value="InterPro"/>
</dbReference>
<comment type="pathway">
    <text evidence="2">Glycolipid biosynthesis; glycosylphosphatidylinositol-anchor biosynthesis.</text>
</comment>
<dbReference type="Pfam" id="PF06728">
    <property type="entry name" value="PIG-U"/>
    <property type="match status" value="2"/>
</dbReference>
<feature type="transmembrane region" description="Helical" evidence="9">
    <location>
        <begin position="253"/>
        <end position="274"/>
    </location>
</feature>
<sequence length="489" mass="52953">MPSSSTVIICLSSVFLRLTLLSIGVSEYLTTRIEVTTLSNGLPSIKEGAHFVNNNVSPYDGSSSRATPISIQLYQLTSVWPAVHQDAPHCLLLAIIDVLAAVLLRNLSKLACTRGAPPTEQSKAVVSPDLLMAMYLFNPLSLMSSAAGTSTPLENCCILLALHAACKGYLVMTAVSLAAATYFGLYPILLLVPLTVLIKCGPDQTSATQKLKPGAGVKVRSEGGAIQSSRLQRELAADLQSSSARNRRSSTSVVFLALLLCLATIISFLALLALSDLILQDFPSEQCLPMLMRQIPALNLNLSGLMHTCSTLPSAVQSSCWAFSVYRLPLLFEDLTPNLGQWWYFFAQMFPDQRLFFAFVANALCALFVVPSAIRFPSRGLLLATLQIGISCMLRAYPSVGDLGLYLSVLILLGPQLQFFKIGLFLANSLLLLSVLGPAMWHQWIDAESANSNFYYSITLLLGAWHVVFLVQILTSALKVEAALTSKVI</sequence>
<keyword evidence="8 9" id="KW-0472">Membrane</keyword>
<feature type="transmembrane region" description="Helical" evidence="9">
    <location>
        <begin position="169"/>
        <end position="192"/>
    </location>
</feature>
<evidence type="ECO:0000256" key="5">
    <source>
        <dbReference type="ARBA" id="ARBA00022692"/>
    </source>
</evidence>
<feature type="signal peptide" evidence="10">
    <location>
        <begin position="1"/>
        <end position="24"/>
    </location>
</feature>
<dbReference type="InterPro" id="IPR009600">
    <property type="entry name" value="PIG-U"/>
</dbReference>
<dbReference type="STRING" id="1157962.A0A250XAD7"/>
<keyword evidence="10" id="KW-0732">Signal</keyword>
<feature type="chain" id="PRO_5012625877" description="GPI transamidase subunit PIG-U" evidence="10">
    <location>
        <begin position="25"/>
        <end position="489"/>
    </location>
</feature>
<evidence type="ECO:0000256" key="8">
    <source>
        <dbReference type="ARBA" id="ARBA00023136"/>
    </source>
</evidence>
<keyword evidence="7 9" id="KW-1133">Transmembrane helix</keyword>
<evidence type="ECO:0000256" key="2">
    <source>
        <dbReference type="ARBA" id="ARBA00004687"/>
    </source>
</evidence>
<dbReference type="EMBL" id="BEGY01000046">
    <property type="protein sequence ID" value="GAX79859.1"/>
    <property type="molecule type" value="Genomic_DNA"/>
</dbReference>
<keyword evidence="12" id="KW-1185">Reference proteome</keyword>
<keyword evidence="6" id="KW-0256">Endoplasmic reticulum</keyword>
<reference evidence="11 12" key="1">
    <citation type="submission" date="2017-08" db="EMBL/GenBank/DDBJ databases">
        <title>Acidophilic green algal genome provides insights into adaptation to an acidic environment.</title>
        <authorList>
            <person name="Hirooka S."/>
            <person name="Hirose Y."/>
            <person name="Kanesaki Y."/>
            <person name="Higuchi S."/>
            <person name="Fujiwara T."/>
            <person name="Onuma R."/>
            <person name="Era A."/>
            <person name="Ohbayashi R."/>
            <person name="Uzuka A."/>
            <person name="Nozaki H."/>
            <person name="Yoshikawa H."/>
            <person name="Miyagishima S.Y."/>
        </authorList>
    </citation>
    <scope>NUCLEOTIDE SEQUENCE [LARGE SCALE GENOMIC DNA]</scope>
    <source>
        <strain evidence="11 12">NIES-2499</strain>
    </source>
</reference>
<keyword evidence="4" id="KW-0337">GPI-anchor biosynthesis</keyword>
<evidence type="ECO:0000256" key="3">
    <source>
        <dbReference type="ARBA" id="ARBA00010026"/>
    </source>
</evidence>
<organism evidence="11 12">
    <name type="scientific">Chlamydomonas eustigma</name>
    <dbReference type="NCBI Taxonomy" id="1157962"/>
    <lineage>
        <taxon>Eukaryota</taxon>
        <taxon>Viridiplantae</taxon>
        <taxon>Chlorophyta</taxon>
        <taxon>core chlorophytes</taxon>
        <taxon>Chlorophyceae</taxon>
        <taxon>CS clade</taxon>
        <taxon>Chlamydomonadales</taxon>
        <taxon>Chlamydomonadaceae</taxon>
        <taxon>Chlamydomonas</taxon>
    </lineage>
</organism>
<comment type="similarity">
    <text evidence="3">Belongs to the PIGU family.</text>
</comment>
<evidence type="ECO:0000256" key="9">
    <source>
        <dbReference type="SAM" id="Phobius"/>
    </source>
</evidence>
<dbReference type="OrthoDB" id="549017at2759"/>
<feature type="transmembrane region" description="Helical" evidence="9">
    <location>
        <begin position="453"/>
        <end position="474"/>
    </location>
</feature>
<dbReference type="PANTHER" id="PTHR13121">
    <property type="entry name" value="GPI TRANSAMIDASE COMPONENT PIG-U"/>
    <property type="match status" value="1"/>
</dbReference>
<evidence type="ECO:0000256" key="1">
    <source>
        <dbReference type="ARBA" id="ARBA00004477"/>
    </source>
</evidence>
<dbReference type="PANTHER" id="PTHR13121:SF0">
    <property type="entry name" value="PHOSPHATIDYLINOSITOL GLYCAN ANCHOR BIOSYNTHESIS CLASS U PROTEIN"/>
    <property type="match status" value="1"/>
</dbReference>
<feature type="transmembrane region" description="Helical" evidence="9">
    <location>
        <begin position="355"/>
        <end position="374"/>
    </location>
</feature>